<reference evidence="1 2" key="1">
    <citation type="submission" date="2009-08" db="EMBL/GenBank/DDBJ databases">
        <authorList>
            <person name="Muzny D."/>
            <person name="Qin X."/>
            <person name="Deng J."/>
            <person name="Jiang H."/>
            <person name="Liu Y."/>
            <person name="Qu J."/>
            <person name="Song X.-Z."/>
            <person name="Zhang L."/>
            <person name="Thornton R."/>
            <person name="Coyle M."/>
            <person name="Francisco L."/>
            <person name="Jackson L."/>
            <person name="Javaid M."/>
            <person name="Korchina V."/>
            <person name="Kovar C."/>
            <person name="Mata R."/>
            <person name="Mathew T."/>
            <person name="Ngo R."/>
            <person name="Nguyen L."/>
            <person name="Nguyen N."/>
            <person name="Okwuonu G."/>
            <person name="Ongeri F."/>
            <person name="Pham C."/>
            <person name="Simmons D."/>
            <person name="Wilczek-Boney K."/>
            <person name="Hale W."/>
            <person name="Jakkamsetti A."/>
            <person name="Pham P."/>
            <person name="Ruth R."/>
            <person name="San Lucas F."/>
            <person name="Warren J."/>
            <person name="Zhang J."/>
            <person name="Zhao Z."/>
            <person name="Zhou C."/>
            <person name="Zhu D."/>
            <person name="Lee S."/>
            <person name="Bess C."/>
            <person name="Blankenburg K."/>
            <person name="Forbes L."/>
            <person name="Fu Q."/>
            <person name="Gubbala S."/>
            <person name="Hirani K."/>
            <person name="Jayaseelan J.C."/>
            <person name="Lara F."/>
            <person name="Munidasa M."/>
            <person name="Palculict T."/>
            <person name="Patil S."/>
            <person name="Pu L.-L."/>
            <person name="Saada N."/>
            <person name="Tang L."/>
            <person name="Weissenberger G."/>
            <person name="Zhu Y."/>
            <person name="Hemphill L."/>
            <person name="Shang Y."/>
            <person name="Youmans B."/>
            <person name="Ayvaz T."/>
            <person name="Ross M."/>
            <person name="Santibanez J."/>
            <person name="Aqrawi P."/>
            <person name="Gross S."/>
            <person name="Joshi V."/>
            <person name="Fowler G."/>
            <person name="Nazareth L."/>
            <person name="Reid J."/>
            <person name="Worley K."/>
            <person name="Petrosino J."/>
            <person name="Highlander S."/>
            <person name="Gibbs R."/>
        </authorList>
    </citation>
    <scope>NUCLEOTIDE SEQUENCE [LARGE SCALE GENOMIC DNA]</scope>
    <source>
        <strain evidence="1 2">ATCC 49175</strain>
    </source>
</reference>
<dbReference type="EMBL" id="ACKZ01000004">
    <property type="protein sequence ID" value="EEW38210.1"/>
    <property type="molecule type" value="Genomic_DNA"/>
</dbReference>
<proteinExistence type="predicted"/>
<name>C8NDS9_9LACT</name>
<dbReference type="GeneID" id="78411659"/>
<accession>C8NDS9</accession>
<dbReference type="AlphaFoldDB" id="C8NDS9"/>
<evidence type="ECO:0000313" key="1">
    <source>
        <dbReference type="EMBL" id="EEW38210.1"/>
    </source>
</evidence>
<dbReference type="RefSeq" id="WP_005604967.1">
    <property type="nucleotide sequence ID" value="NZ_CP102283.1"/>
</dbReference>
<sequence>MSQELYQMIPLLLKKVKKQTELKNAAFAFQNKTGAVKFFFLIEKNQPQDFRLLYFKNEEELVRYRLSERLVSMSDEVVGEEKPEAFWFRKGIEVQFVKRSEFDEGEMEYLKQKGYPVKGARELPIISSFNEPFDLFADLKKSEITFVQRITTVLLQEGNWEEILKAAKVLKQKEDFYSVLEYNQKTKQIKSLGITRKEMSFDSIEELKPFFQVKPEPIVVSDFSLLRAKKMIQGILTGSCEIQLTLSPIAAMGFYKKGAFMLAMADEREIIFLQETDLDTKAIQNYILEIIMMMEAVPRRFITSGPFAMRLSNMIDQLLKRLGTDIVILDELPTMNRYSNLAKMDLLLSQTDIDNLLF</sequence>
<evidence type="ECO:0000313" key="2">
    <source>
        <dbReference type="Proteomes" id="UP000005926"/>
    </source>
</evidence>
<dbReference type="HOGENOM" id="CLU_773311_0_0_9"/>
<comment type="caution">
    <text evidence="1">The sequence shown here is derived from an EMBL/GenBank/DDBJ whole genome shotgun (WGS) entry which is preliminary data.</text>
</comment>
<organism evidence="1 2">
    <name type="scientific">Granulicatella adiacens ATCC 49175</name>
    <dbReference type="NCBI Taxonomy" id="638301"/>
    <lineage>
        <taxon>Bacteria</taxon>
        <taxon>Bacillati</taxon>
        <taxon>Bacillota</taxon>
        <taxon>Bacilli</taxon>
        <taxon>Lactobacillales</taxon>
        <taxon>Carnobacteriaceae</taxon>
        <taxon>Granulicatella</taxon>
    </lineage>
</organism>
<protein>
    <submittedName>
        <fullName evidence="1">Uncharacterized protein</fullName>
    </submittedName>
</protein>
<gene>
    <name evidence="1" type="ORF">HMPREF0444_0074</name>
</gene>
<keyword evidence="2" id="KW-1185">Reference proteome</keyword>
<dbReference type="Proteomes" id="UP000005926">
    <property type="component" value="Unassembled WGS sequence"/>
</dbReference>